<accession>A0A2S9V6D0</accession>
<reference evidence="7" key="1">
    <citation type="journal article" date="2020" name="Int. J. Syst. Evol. Microbiol.">
        <title>Alteromonas alba sp. nov., a marine bacterium isolated from the seawater of the West Pacific Ocean.</title>
        <authorList>
            <person name="Sun C."/>
            <person name="Wu Y.-H."/>
            <person name="Xamxidin M."/>
            <person name="Cheng H."/>
            <person name="Xu X.-W."/>
        </authorList>
    </citation>
    <scope>NUCLEOTIDE SEQUENCE [LARGE SCALE GENOMIC DNA]</scope>
    <source>
        <strain evidence="7">190</strain>
    </source>
</reference>
<dbReference type="InterPro" id="IPR000847">
    <property type="entry name" value="LysR_HTH_N"/>
</dbReference>
<organism evidence="6 7">
    <name type="scientific">Alteromonas alba</name>
    <dbReference type="NCBI Taxonomy" id="2079529"/>
    <lineage>
        <taxon>Bacteria</taxon>
        <taxon>Pseudomonadati</taxon>
        <taxon>Pseudomonadota</taxon>
        <taxon>Gammaproteobacteria</taxon>
        <taxon>Alteromonadales</taxon>
        <taxon>Alteromonadaceae</taxon>
        <taxon>Alteromonas/Salinimonas group</taxon>
        <taxon>Alteromonas</taxon>
    </lineage>
</organism>
<keyword evidence="2" id="KW-0805">Transcription regulation</keyword>
<evidence type="ECO:0000256" key="1">
    <source>
        <dbReference type="ARBA" id="ARBA00009437"/>
    </source>
</evidence>
<dbReference type="SUPFAM" id="SSF53850">
    <property type="entry name" value="Periplasmic binding protein-like II"/>
    <property type="match status" value="1"/>
</dbReference>
<dbReference type="InterPro" id="IPR005119">
    <property type="entry name" value="LysR_subst-bd"/>
</dbReference>
<sequence length="296" mass="33624">MKSSLDDIALFVQVVKHGNLASAARHAGLPAATVTRRLQKLEHALGVKLLHRSARKCVLTQDGDAYFDAYAELVERFEAARQQFSEESQKLEGKLKVLAPVNISHGILGPMWIAFTREYPKIELELHLSNHPMDMIETQADLAIRIGRQDDSSLYQRRLGQIENVLVASEGYIAHHGMPQTPADLSEHDLIGLSMRPKWHLHHETNGQTFTLYPRCRAQVNDPLMVKYFVRDSQGIALAPITEVKEELAGGQLIRILPEWGGEVRDMFLLWPGGKLLSQRVKCLRDYIYQYVQQHF</sequence>
<dbReference type="PANTHER" id="PTHR30537">
    <property type="entry name" value="HTH-TYPE TRANSCRIPTIONAL REGULATOR"/>
    <property type="match status" value="1"/>
</dbReference>
<dbReference type="RefSeq" id="WP_105935978.1">
    <property type="nucleotide sequence ID" value="NZ_PVNP01000193.1"/>
</dbReference>
<dbReference type="EMBL" id="PVNP01000193">
    <property type="protein sequence ID" value="PRO72010.1"/>
    <property type="molecule type" value="Genomic_DNA"/>
</dbReference>
<dbReference type="SUPFAM" id="SSF46785">
    <property type="entry name" value="Winged helix' DNA-binding domain"/>
    <property type="match status" value="1"/>
</dbReference>
<dbReference type="Pfam" id="PF00126">
    <property type="entry name" value="HTH_1"/>
    <property type="match status" value="1"/>
</dbReference>
<comment type="similarity">
    <text evidence="1">Belongs to the LysR transcriptional regulatory family.</text>
</comment>
<dbReference type="PANTHER" id="PTHR30537:SF5">
    <property type="entry name" value="HTH-TYPE TRANSCRIPTIONAL ACTIVATOR TTDR-RELATED"/>
    <property type="match status" value="1"/>
</dbReference>
<evidence type="ECO:0000256" key="2">
    <source>
        <dbReference type="ARBA" id="ARBA00023015"/>
    </source>
</evidence>
<evidence type="ECO:0000256" key="3">
    <source>
        <dbReference type="ARBA" id="ARBA00023125"/>
    </source>
</evidence>
<dbReference type="InterPro" id="IPR036388">
    <property type="entry name" value="WH-like_DNA-bd_sf"/>
</dbReference>
<dbReference type="GO" id="GO:0006351">
    <property type="term" value="P:DNA-templated transcription"/>
    <property type="evidence" value="ECO:0007669"/>
    <property type="project" value="TreeGrafter"/>
</dbReference>
<dbReference type="Gene3D" id="3.40.190.290">
    <property type="match status" value="1"/>
</dbReference>
<proteinExistence type="inferred from homology"/>
<dbReference type="Pfam" id="PF03466">
    <property type="entry name" value="LysR_substrate"/>
    <property type="match status" value="1"/>
</dbReference>
<dbReference type="OrthoDB" id="9786526at2"/>
<keyword evidence="3" id="KW-0238">DNA-binding</keyword>
<name>A0A2S9V6D0_9ALTE</name>
<dbReference type="FunFam" id="1.10.10.10:FF:000001">
    <property type="entry name" value="LysR family transcriptional regulator"/>
    <property type="match status" value="1"/>
</dbReference>
<gene>
    <name evidence="6" type="ORF">C6Y40_18990</name>
</gene>
<dbReference type="InterPro" id="IPR058163">
    <property type="entry name" value="LysR-type_TF_proteobact-type"/>
</dbReference>
<protein>
    <submittedName>
        <fullName evidence="6">LysR family transcriptional regulator</fullName>
    </submittedName>
</protein>
<keyword evidence="4" id="KW-0804">Transcription</keyword>
<evidence type="ECO:0000259" key="5">
    <source>
        <dbReference type="PROSITE" id="PS50931"/>
    </source>
</evidence>
<dbReference type="Proteomes" id="UP000238949">
    <property type="component" value="Unassembled WGS sequence"/>
</dbReference>
<dbReference type="PROSITE" id="PS50931">
    <property type="entry name" value="HTH_LYSR"/>
    <property type="match status" value="1"/>
</dbReference>
<keyword evidence="7" id="KW-1185">Reference proteome</keyword>
<dbReference type="AlphaFoldDB" id="A0A2S9V6D0"/>
<feature type="domain" description="HTH lysR-type" evidence="5">
    <location>
        <begin position="1"/>
        <end position="60"/>
    </location>
</feature>
<evidence type="ECO:0000313" key="7">
    <source>
        <dbReference type="Proteomes" id="UP000238949"/>
    </source>
</evidence>
<evidence type="ECO:0000256" key="4">
    <source>
        <dbReference type="ARBA" id="ARBA00023163"/>
    </source>
</evidence>
<evidence type="ECO:0000313" key="6">
    <source>
        <dbReference type="EMBL" id="PRO72010.1"/>
    </source>
</evidence>
<dbReference type="GO" id="GO:0003700">
    <property type="term" value="F:DNA-binding transcription factor activity"/>
    <property type="evidence" value="ECO:0007669"/>
    <property type="project" value="InterPro"/>
</dbReference>
<comment type="caution">
    <text evidence="6">The sequence shown here is derived from an EMBL/GenBank/DDBJ whole genome shotgun (WGS) entry which is preliminary data.</text>
</comment>
<dbReference type="Gene3D" id="1.10.10.10">
    <property type="entry name" value="Winged helix-like DNA-binding domain superfamily/Winged helix DNA-binding domain"/>
    <property type="match status" value="1"/>
</dbReference>
<dbReference type="GO" id="GO:0043565">
    <property type="term" value="F:sequence-specific DNA binding"/>
    <property type="evidence" value="ECO:0007669"/>
    <property type="project" value="TreeGrafter"/>
</dbReference>
<dbReference type="CDD" id="cd08422">
    <property type="entry name" value="PBP2_CrgA_like"/>
    <property type="match status" value="1"/>
</dbReference>
<dbReference type="InterPro" id="IPR036390">
    <property type="entry name" value="WH_DNA-bd_sf"/>
</dbReference>